<comment type="caution">
    <text evidence="2">The sequence shown here is derived from an EMBL/GenBank/DDBJ whole genome shotgun (WGS) entry which is preliminary data.</text>
</comment>
<dbReference type="VEuPathDB" id="MicrosporidiaDB:EDEG_03128"/>
<protein>
    <submittedName>
        <fullName evidence="2">Uncharacterized protein</fullName>
    </submittedName>
</protein>
<accession>J9DIL6</accession>
<evidence type="ECO:0000256" key="1">
    <source>
        <dbReference type="SAM" id="MobiDB-lite"/>
    </source>
</evidence>
<gene>
    <name evidence="2" type="ORF">EDEG_03128</name>
</gene>
<evidence type="ECO:0000313" key="2">
    <source>
        <dbReference type="EMBL" id="EJW02455.1"/>
    </source>
</evidence>
<dbReference type="Proteomes" id="UP000003163">
    <property type="component" value="Unassembled WGS sequence"/>
</dbReference>
<proteinExistence type="predicted"/>
<dbReference type="EMBL" id="AFBI03000070">
    <property type="protein sequence ID" value="EJW02455.1"/>
    <property type="molecule type" value="Genomic_DNA"/>
</dbReference>
<name>J9DIL6_EDHAE</name>
<organism evidence="2 3">
    <name type="scientific">Edhazardia aedis (strain USNM 41457)</name>
    <name type="common">Microsporidian parasite</name>
    <dbReference type="NCBI Taxonomy" id="1003232"/>
    <lineage>
        <taxon>Eukaryota</taxon>
        <taxon>Fungi</taxon>
        <taxon>Fungi incertae sedis</taxon>
        <taxon>Microsporidia</taxon>
        <taxon>Edhazardia</taxon>
    </lineage>
</organism>
<feature type="compositionally biased region" description="Polar residues" evidence="1">
    <location>
        <begin position="22"/>
        <end position="31"/>
    </location>
</feature>
<sequence>MQEQRHKDTKHPEKAQRMDYPSRNNPGSQSLPLINKYSSSNNLSFCLYALFARRTNVSPLVYGNNIFNIFLHKSICSKNGEYCYCSIKNCHLEAFDKIGI</sequence>
<feature type="compositionally biased region" description="Basic and acidic residues" evidence="1">
    <location>
        <begin position="1"/>
        <end position="17"/>
    </location>
</feature>
<keyword evidence="3" id="KW-1185">Reference proteome</keyword>
<evidence type="ECO:0000313" key="3">
    <source>
        <dbReference type="Proteomes" id="UP000003163"/>
    </source>
</evidence>
<dbReference type="AlphaFoldDB" id="J9DIL6"/>
<reference evidence="3" key="2">
    <citation type="submission" date="2015-07" db="EMBL/GenBank/DDBJ databases">
        <title>Contrasting host-pathogen interactions and genome evolution in two generalist and specialist microsporidian pathogens of mosquitoes.</title>
        <authorList>
            <consortium name="The Broad Institute Genomics Platform"/>
            <consortium name="The Broad Institute Genome Sequencing Center for Infectious Disease"/>
            <person name="Cuomo C.A."/>
            <person name="Sanscrainte N.D."/>
            <person name="Goldberg J.M."/>
            <person name="Heiman D."/>
            <person name="Young S."/>
            <person name="Zeng Q."/>
            <person name="Becnel J.J."/>
            <person name="Birren B.W."/>
        </authorList>
    </citation>
    <scope>NUCLEOTIDE SEQUENCE [LARGE SCALE GENOMIC DNA]</scope>
    <source>
        <strain evidence="3">USNM 41457</strain>
    </source>
</reference>
<feature type="region of interest" description="Disordered" evidence="1">
    <location>
        <begin position="1"/>
        <end position="31"/>
    </location>
</feature>
<reference evidence="2 3" key="1">
    <citation type="submission" date="2011-08" db="EMBL/GenBank/DDBJ databases">
        <authorList>
            <person name="Liu Z.J."/>
            <person name="Shi F.L."/>
            <person name="Lu J.Q."/>
            <person name="Li M."/>
            <person name="Wang Z.L."/>
        </authorList>
    </citation>
    <scope>NUCLEOTIDE SEQUENCE [LARGE SCALE GENOMIC DNA]</scope>
    <source>
        <strain evidence="2 3">USNM 41457</strain>
    </source>
</reference>
<dbReference type="InParanoid" id="J9DIL6"/>
<dbReference type="HOGENOM" id="CLU_2306062_0_0_1"/>